<evidence type="ECO:0000313" key="3">
    <source>
        <dbReference type="EMBL" id="KAG5625564.1"/>
    </source>
</evidence>
<evidence type="ECO:0000313" key="4">
    <source>
        <dbReference type="Proteomes" id="UP000824120"/>
    </source>
</evidence>
<accession>A0A9J6AMI0</accession>
<evidence type="ECO:0008006" key="5">
    <source>
        <dbReference type="Google" id="ProtNLM"/>
    </source>
</evidence>
<reference evidence="3 4" key="1">
    <citation type="submission" date="2020-09" db="EMBL/GenBank/DDBJ databases">
        <title>De no assembly of potato wild relative species, Solanum commersonii.</title>
        <authorList>
            <person name="Cho K."/>
        </authorList>
    </citation>
    <scope>NUCLEOTIDE SEQUENCE [LARGE SCALE GENOMIC DNA]</scope>
    <source>
        <strain evidence="3">LZ3.2</strain>
        <tissue evidence="3">Leaf</tissue>
    </source>
</reference>
<dbReference type="GO" id="GO:0009707">
    <property type="term" value="C:chloroplast outer membrane"/>
    <property type="evidence" value="ECO:0007669"/>
    <property type="project" value="TreeGrafter"/>
</dbReference>
<feature type="region of interest" description="Disordered" evidence="1">
    <location>
        <begin position="39"/>
        <end position="71"/>
    </location>
</feature>
<feature type="transmembrane region" description="Helical" evidence="2">
    <location>
        <begin position="12"/>
        <end position="32"/>
    </location>
</feature>
<name>A0A9J6AMI0_SOLCO</name>
<organism evidence="3 4">
    <name type="scientific">Solanum commersonii</name>
    <name type="common">Commerson's wild potato</name>
    <name type="synonym">Commerson's nightshade</name>
    <dbReference type="NCBI Taxonomy" id="4109"/>
    <lineage>
        <taxon>Eukaryota</taxon>
        <taxon>Viridiplantae</taxon>
        <taxon>Streptophyta</taxon>
        <taxon>Embryophyta</taxon>
        <taxon>Tracheophyta</taxon>
        <taxon>Spermatophyta</taxon>
        <taxon>Magnoliopsida</taxon>
        <taxon>eudicotyledons</taxon>
        <taxon>Gunneridae</taxon>
        <taxon>Pentapetalae</taxon>
        <taxon>asterids</taxon>
        <taxon>lamiids</taxon>
        <taxon>Solanales</taxon>
        <taxon>Solanaceae</taxon>
        <taxon>Solanoideae</taxon>
        <taxon>Solaneae</taxon>
        <taxon>Solanum</taxon>
    </lineage>
</organism>
<gene>
    <name evidence="3" type="ORF">H5410_010782</name>
</gene>
<evidence type="ECO:0000256" key="2">
    <source>
        <dbReference type="SAM" id="Phobius"/>
    </source>
</evidence>
<dbReference type="AlphaFoldDB" id="A0A9J6AMI0"/>
<evidence type="ECO:0000256" key="1">
    <source>
        <dbReference type="SAM" id="MobiDB-lite"/>
    </source>
</evidence>
<keyword evidence="2" id="KW-1133">Transmembrane helix</keyword>
<sequence length="71" mass="7991">MAKNNSLKSTLMVFGALIFGWLVIELAFKLWLDKAQSFMDKSDPSRDPDDDTTYQSSEASKSHVIVDPPKK</sequence>
<keyword evidence="2" id="KW-0812">Transmembrane</keyword>
<protein>
    <recommendedName>
        <fullName evidence="5">6.7 kDa chloroplast outer envelope membrane protein</fullName>
    </recommendedName>
</protein>
<dbReference type="PANTHER" id="PTHR33982">
    <property type="entry name" value="OUTER ENVELOPE MEMBRANE PROTEIN 7-RELATED"/>
    <property type="match status" value="1"/>
</dbReference>
<dbReference type="PANTHER" id="PTHR33982:SF5">
    <property type="entry name" value="OUTER ENVELOPE MEMBRANE PROTEIN 7"/>
    <property type="match status" value="1"/>
</dbReference>
<comment type="caution">
    <text evidence="3">The sequence shown here is derived from an EMBL/GenBank/DDBJ whole genome shotgun (WGS) entry which is preliminary data.</text>
</comment>
<keyword evidence="2" id="KW-0472">Membrane</keyword>
<dbReference type="OrthoDB" id="754892at2759"/>
<dbReference type="InterPro" id="IPR038944">
    <property type="entry name" value="OEP7-like"/>
</dbReference>
<dbReference type="Proteomes" id="UP000824120">
    <property type="component" value="Chromosome 2"/>
</dbReference>
<keyword evidence="4" id="KW-1185">Reference proteome</keyword>
<proteinExistence type="predicted"/>
<dbReference type="EMBL" id="JACXVP010000002">
    <property type="protein sequence ID" value="KAG5625564.1"/>
    <property type="molecule type" value="Genomic_DNA"/>
</dbReference>